<dbReference type="Gene3D" id="3.90.190.10">
    <property type="entry name" value="Protein tyrosine phosphatase superfamily"/>
    <property type="match status" value="1"/>
</dbReference>
<dbReference type="InterPro" id="IPR000387">
    <property type="entry name" value="Tyr_Pase_dom"/>
</dbReference>
<name>A0ABW2AGK8_9MICO</name>
<dbReference type="EMBL" id="JBHSWH010000001">
    <property type="protein sequence ID" value="MFC6706029.1"/>
    <property type="molecule type" value="Genomic_DNA"/>
</dbReference>
<reference evidence="4" key="1">
    <citation type="journal article" date="2019" name="Int. J. Syst. Evol. Microbiol.">
        <title>The Global Catalogue of Microorganisms (GCM) 10K type strain sequencing project: providing services to taxonomists for standard genome sequencing and annotation.</title>
        <authorList>
            <consortium name="The Broad Institute Genomics Platform"/>
            <consortium name="The Broad Institute Genome Sequencing Center for Infectious Disease"/>
            <person name="Wu L."/>
            <person name="Ma J."/>
        </authorList>
    </citation>
    <scope>NUCLEOTIDE SEQUENCE [LARGE SCALE GENOMIC DNA]</scope>
    <source>
        <strain evidence="4">CCUG 58127</strain>
    </source>
</reference>
<evidence type="ECO:0000256" key="1">
    <source>
        <dbReference type="ARBA" id="ARBA00009580"/>
    </source>
</evidence>
<evidence type="ECO:0000313" key="3">
    <source>
        <dbReference type="EMBL" id="MFC6706029.1"/>
    </source>
</evidence>
<evidence type="ECO:0000259" key="2">
    <source>
        <dbReference type="PROSITE" id="PS50056"/>
    </source>
</evidence>
<keyword evidence="3" id="KW-0378">Hydrolase</keyword>
<proteinExistence type="inferred from homology"/>
<evidence type="ECO:0000313" key="4">
    <source>
        <dbReference type="Proteomes" id="UP001596298"/>
    </source>
</evidence>
<dbReference type="RefSeq" id="WP_382401695.1">
    <property type="nucleotide sequence ID" value="NZ_JBHSWH010000001.1"/>
</dbReference>
<dbReference type="PANTHER" id="PTHR31126:SF1">
    <property type="entry name" value="TYROSINE SPECIFIC PROTEIN PHOSPHATASES DOMAIN-CONTAINING PROTEIN"/>
    <property type="match status" value="1"/>
</dbReference>
<dbReference type="InterPro" id="IPR029021">
    <property type="entry name" value="Prot-tyrosine_phosphatase-like"/>
</dbReference>
<dbReference type="SUPFAM" id="SSF52799">
    <property type="entry name" value="(Phosphotyrosine protein) phosphatases II"/>
    <property type="match status" value="1"/>
</dbReference>
<dbReference type="GO" id="GO:0004725">
    <property type="term" value="F:protein tyrosine phosphatase activity"/>
    <property type="evidence" value="ECO:0007669"/>
    <property type="project" value="UniProtKB-EC"/>
</dbReference>
<dbReference type="Pfam" id="PF13350">
    <property type="entry name" value="Y_phosphatase3"/>
    <property type="match status" value="1"/>
</dbReference>
<dbReference type="PROSITE" id="PS00383">
    <property type="entry name" value="TYR_PHOSPHATASE_1"/>
    <property type="match status" value="1"/>
</dbReference>
<gene>
    <name evidence="3" type="ORF">ACFQDH_12350</name>
</gene>
<dbReference type="Proteomes" id="UP001596298">
    <property type="component" value="Unassembled WGS sequence"/>
</dbReference>
<comment type="similarity">
    <text evidence="1">Belongs to the protein-tyrosine phosphatase family.</text>
</comment>
<dbReference type="PANTHER" id="PTHR31126">
    <property type="entry name" value="TYROSINE-PROTEIN PHOSPHATASE"/>
    <property type="match status" value="1"/>
</dbReference>
<organism evidence="3 4">
    <name type="scientific">Flexivirga alba</name>
    <dbReference type="NCBI Taxonomy" id="702742"/>
    <lineage>
        <taxon>Bacteria</taxon>
        <taxon>Bacillati</taxon>
        <taxon>Actinomycetota</taxon>
        <taxon>Actinomycetes</taxon>
        <taxon>Micrococcales</taxon>
        <taxon>Dermacoccaceae</taxon>
        <taxon>Flexivirga</taxon>
    </lineage>
</organism>
<comment type="caution">
    <text evidence="3">The sequence shown here is derived from an EMBL/GenBank/DDBJ whole genome shotgun (WGS) entry which is preliminary data.</text>
</comment>
<accession>A0ABW2AGK8</accession>
<keyword evidence="4" id="KW-1185">Reference proteome</keyword>
<sequence length="266" mass="29286">MGKVTSQSSTEPRWIDLEGVANMRDVGGLPAADGHTVQPGRLLRSDNLQDLTPEDIRLLIERHGLTDVVDLRSDVELRITGPGPLRDFDTVVHHHHSLFPDDKEIDTRDVLVLPWHDTDEPKLHDNARASHYLSYLARRPDSVAAALEVIATSSGATVVHCAAGKDRTGTVVAMALSVAGVPREEIVADYVASTERTERIVHRLERLPGYSDNLRDVPMTAHHSRPETITRVLEAIDADYGSVAGWLRSVGWSEDQIAALRDKLVA</sequence>
<dbReference type="InterPro" id="IPR026893">
    <property type="entry name" value="Tyr/Ser_Pase_IphP-type"/>
</dbReference>
<feature type="domain" description="Tyrosine specific protein phosphatases" evidence="2">
    <location>
        <begin position="141"/>
        <end position="199"/>
    </location>
</feature>
<dbReference type="PROSITE" id="PS50056">
    <property type="entry name" value="TYR_PHOSPHATASE_2"/>
    <property type="match status" value="1"/>
</dbReference>
<dbReference type="InterPro" id="IPR016130">
    <property type="entry name" value="Tyr_Pase_AS"/>
</dbReference>
<protein>
    <submittedName>
        <fullName evidence="3">Tyrosine-protein phosphatase</fullName>
        <ecNumber evidence="3">3.1.3.48</ecNumber>
    </submittedName>
</protein>
<dbReference type="EC" id="3.1.3.48" evidence="3"/>